<dbReference type="AlphaFoldDB" id="A0AAN7WU76"/>
<feature type="chain" id="PRO_5042917724" description="Secreted protein" evidence="1">
    <location>
        <begin position="26"/>
        <end position="139"/>
    </location>
</feature>
<comment type="caution">
    <text evidence="2">The sequence shown here is derived from an EMBL/GenBank/DDBJ whole genome shotgun (WGS) entry which is preliminary data.</text>
</comment>
<keyword evidence="1" id="KW-0732">Signal</keyword>
<evidence type="ECO:0000313" key="2">
    <source>
        <dbReference type="EMBL" id="KAK5849590.1"/>
    </source>
</evidence>
<gene>
    <name evidence="2" type="ORF">PBY51_013914</name>
</gene>
<dbReference type="EMBL" id="JAUZQC010000023">
    <property type="protein sequence ID" value="KAK5849590.1"/>
    <property type="molecule type" value="Genomic_DNA"/>
</dbReference>
<name>A0AAN7WU76_ELEMC</name>
<accession>A0AAN7WU76</accession>
<evidence type="ECO:0000256" key="1">
    <source>
        <dbReference type="SAM" id="SignalP"/>
    </source>
</evidence>
<keyword evidence="3" id="KW-1185">Reference proteome</keyword>
<protein>
    <recommendedName>
        <fullName evidence="4">Secreted protein</fullName>
    </recommendedName>
</protein>
<organism evidence="2 3">
    <name type="scientific">Eleginops maclovinus</name>
    <name type="common">Patagonian blennie</name>
    <name type="synonym">Eleginus maclovinus</name>
    <dbReference type="NCBI Taxonomy" id="56733"/>
    <lineage>
        <taxon>Eukaryota</taxon>
        <taxon>Metazoa</taxon>
        <taxon>Chordata</taxon>
        <taxon>Craniata</taxon>
        <taxon>Vertebrata</taxon>
        <taxon>Euteleostomi</taxon>
        <taxon>Actinopterygii</taxon>
        <taxon>Neopterygii</taxon>
        <taxon>Teleostei</taxon>
        <taxon>Neoteleostei</taxon>
        <taxon>Acanthomorphata</taxon>
        <taxon>Eupercaria</taxon>
        <taxon>Perciformes</taxon>
        <taxon>Notothenioidei</taxon>
        <taxon>Eleginopidae</taxon>
        <taxon>Eleginops</taxon>
    </lineage>
</organism>
<feature type="signal peptide" evidence="1">
    <location>
        <begin position="1"/>
        <end position="25"/>
    </location>
</feature>
<proteinExistence type="predicted"/>
<evidence type="ECO:0008006" key="4">
    <source>
        <dbReference type="Google" id="ProtNLM"/>
    </source>
</evidence>
<reference evidence="2 3" key="1">
    <citation type="journal article" date="2023" name="Genes (Basel)">
        <title>Chromosome-Level Genome Assembly and Circadian Gene Repertoire of the Patagonia Blennie Eleginops maclovinus-The Closest Ancestral Proxy of Antarctic Cryonotothenioids.</title>
        <authorList>
            <person name="Cheng C.C."/>
            <person name="Rivera-Colon A.G."/>
            <person name="Minhas B.F."/>
            <person name="Wilson L."/>
            <person name="Rayamajhi N."/>
            <person name="Vargas-Chacoff L."/>
            <person name="Catchen J.M."/>
        </authorList>
    </citation>
    <scope>NUCLEOTIDE SEQUENCE [LARGE SCALE GENOMIC DNA]</scope>
    <source>
        <strain evidence="2">JMC-PN-2008</strain>
    </source>
</reference>
<reference evidence="2 3" key="2">
    <citation type="journal article" date="2023" name="Mol. Biol. Evol.">
        <title>Genomics of Secondarily Temperate Adaptation in the Only Non-Antarctic Icefish.</title>
        <authorList>
            <person name="Rivera-Colon A.G."/>
            <person name="Rayamajhi N."/>
            <person name="Minhas B.F."/>
            <person name="Madrigal G."/>
            <person name="Bilyk K.T."/>
            <person name="Yoon V."/>
            <person name="Hune M."/>
            <person name="Gregory S."/>
            <person name="Cheng C.H.C."/>
            <person name="Catchen J.M."/>
        </authorList>
    </citation>
    <scope>NUCLEOTIDE SEQUENCE [LARGE SCALE GENOMIC DNA]</scope>
    <source>
        <strain evidence="2">JMC-PN-2008</strain>
    </source>
</reference>
<dbReference type="Proteomes" id="UP001346869">
    <property type="component" value="Unassembled WGS sequence"/>
</dbReference>
<sequence length="139" mass="15579">MHSHRYSFCMLLLLSLALIHKLCSPCKVASFLKLQHVSPPSALQSRISLAPVHPLTPTARDTRTAGFSDKAWDRGSTVPRVLRLAPPPPPKGPISHPCTTCITYQLQQQHSPPQSWALMEPLRFISSPTHTLRVWLFEL</sequence>
<evidence type="ECO:0000313" key="3">
    <source>
        <dbReference type="Proteomes" id="UP001346869"/>
    </source>
</evidence>